<protein>
    <recommendedName>
        <fullName evidence="3">Sialidase domain-containing protein</fullName>
    </recommendedName>
</protein>
<dbReference type="Proteomes" id="UP000317778">
    <property type="component" value="Unassembled WGS sequence"/>
</dbReference>
<sequence length="358" mass="39493">MLKKLILLTAVFVLAAFGGMGPYRVAPKGLMTQSVTLTSPSSDAFNCLYYSRSTDEGETFSNWKVISEDAVNSAAMAVSADGKVAIAWVAGVTVEGYANKRTPSGHVKYVESTDNGASWSSPVKVTDGYYPDKAPNTLDEYYLYAWSRDLDCAYDAEGNLDIGFGEGPRSYEVRNDTLWFSYFYSYFLRIMHWSEVTNHVNIASGPYSQFVPLTEEGDTVWDLYGLHLWGLGPRVDGYWIPGLGCWNPQLAAMEDGSVVYTWTGQWDSLDLSAAGTINADIYAAISTNGGATWCGVADWTESEFDENGFGLVAYATNLTNTHTPNARIGDCESEEYHSVYPWIGEDSILHITYVKDLL</sequence>
<gene>
    <name evidence="1" type="ORF">CEE36_09425</name>
</gene>
<accession>A0A532UZX7</accession>
<reference evidence="1 2" key="1">
    <citation type="submission" date="2017-06" db="EMBL/GenBank/DDBJ databases">
        <title>Novel microbial phyla capable of carbon fixation and sulfur reduction in deep-sea sediments.</title>
        <authorList>
            <person name="Huang J."/>
            <person name="Baker B."/>
            <person name="Wang Y."/>
        </authorList>
    </citation>
    <scope>NUCLEOTIDE SEQUENCE [LARGE SCALE GENOMIC DNA]</scope>
    <source>
        <strain evidence="1">B3_TA06</strain>
    </source>
</reference>
<dbReference type="AlphaFoldDB" id="A0A532UZX7"/>
<proteinExistence type="predicted"/>
<dbReference type="SUPFAM" id="SSF50939">
    <property type="entry name" value="Sialidases"/>
    <property type="match status" value="1"/>
</dbReference>
<dbReference type="InterPro" id="IPR036278">
    <property type="entry name" value="Sialidase_sf"/>
</dbReference>
<name>A0A532UZX7_UNCT6</name>
<dbReference type="EMBL" id="NJBO01000018">
    <property type="protein sequence ID" value="TKJ40501.1"/>
    <property type="molecule type" value="Genomic_DNA"/>
</dbReference>
<organism evidence="1 2">
    <name type="scientific">candidate division TA06 bacterium B3_TA06</name>
    <dbReference type="NCBI Taxonomy" id="2012487"/>
    <lineage>
        <taxon>Bacteria</taxon>
        <taxon>Bacteria division TA06</taxon>
    </lineage>
</organism>
<comment type="caution">
    <text evidence="1">The sequence shown here is derived from an EMBL/GenBank/DDBJ whole genome shotgun (WGS) entry which is preliminary data.</text>
</comment>
<evidence type="ECO:0008006" key="3">
    <source>
        <dbReference type="Google" id="ProtNLM"/>
    </source>
</evidence>
<evidence type="ECO:0000313" key="1">
    <source>
        <dbReference type="EMBL" id="TKJ40501.1"/>
    </source>
</evidence>
<evidence type="ECO:0000313" key="2">
    <source>
        <dbReference type="Proteomes" id="UP000317778"/>
    </source>
</evidence>
<dbReference type="CDD" id="cd15482">
    <property type="entry name" value="Sialidase_non-viral"/>
    <property type="match status" value="1"/>
</dbReference>
<dbReference type="Gene3D" id="2.120.10.10">
    <property type="match status" value="1"/>
</dbReference>